<proteinExistence type="inferred from homology"/>
<feature type="transmembrane region" description="Helical" evidence="9">
    <location>
        <begin position="329"/>
        <end position="351"/>
    </location>
</feature>
<evidence type="ECO:0000256" key="6">
    <source>
        <dbReference type="ARBA" id="ARBA00023175"/>
    </source>
</evidence>
<accession>A0A1I8HAS6</accession>
<dbReference type="WBParaSite" id="maker-uti_cns_0005234-snap-gene-0.3-mRNA-1">
    <property type="protein sequence ID" value="maker-uti_cns_0005234-snap-gene-0.3-mRNA-1"/>
    <property type="gene ID" value="maker-uti_cns_0005234-snap-gene-0.3"/>
</dbReference>
<dbReference type="AlphaFoldDB" id="A0A1I8HAS6"/>
<evidence type="ECO:0000256" key="9">
    <source>
        <dbReference type="SAM" id="Phobius"/>
    </source>
</evidence>
<dbReference type="GO" id="GO:0005737">
    <property type="term" value="C:cytoplasm"/>
    <property type="evidence" value="ECO:0007669"/>
    <property type="project" value="TreeGrafter"/>
</dbReference>
<dbReference type="GO" id="GO:0007018">
    <property type="term" value="P:microtubule-based movement"/>
    <property type="evidence" value="ECO:0007669"/>
    <property type="project" value="TreeGrafter"/>
</dbReference>
<evidence type="ECO:0000256" key="3">
    <source>
        <dbReference type="ARBA" id="ARBA00022490"/>
    </source>
</evidence>
<keyword evidence="9" id="KW-0472">Membrane</keyword>
<dbReference type="PANTHER" id="PTHR21255:SF4">
    <property type="entry name" value="DYNEIN LIGHT CHAIN TCTEX-TYPE"/>
    <property type="match status" value="1"/>
</dbReference>
<evidence type="ECO:0000256" key="5">
    <source>
        <dbReference type="ARBA" id="ARBA00023017"/>
    </source>
</evidence>
<evidence type="ECO:0000256" key="2">
    <source>
        <dbReference type="ARBA" id="ARBA00005361"/>
    </source>
</evidence>
<dbReference type="PANTHER" id="PTHR21255">
    <property type="entry name" value="T-COMPLEX-ASSOCIATED-TESTIS-EXPRESSED 1/ DYNEIN LIGHT CHAIN"/>
    <property type="match status" value="1"/>
</dbReference>
<keyword evidence="3" id="KW-0963">Cytoplasm</keyword>
<keyword evidence="10" id="KW-1185">Reference proteome</keyword>
<dbReference type="Pfam" id="PF03645">
    <property type="entry name" value="Tctex-1"/>
    <property type="match status" value="1"/>
</dbReference>
<comment type="similarity">
    <text evidence="2">Belongs to the dynein light chain Tctex-type family.</text>
</comment>
<comment type="subcellular location">
    <subcellularLocation>
        <location evidence="1">Cytoplasm</location>
        <location evidence="1">Cytoskeleton</location>
    </subcellularLocation>
</comment>
<evidence type="ECO:0000313" key="10">
    <source>
        <dbReference type="Proteomes" id="UP000095280"/>
    </source>
</evidence>
<reference evidence="11" key="1">
    <citation type="submission" date="2016-11" db="UniProtKB">
        <authorList>
            <consortium name="WormBaseParasite"/>
        </authorList>
    </citation>
    <scope>IDENTIFICATION</scope>
</reference>
<keyword evidence="4" id="KW-0493">Microtubule</keyword>
<keyword evidence="6" id="KW-0505">Motor protein</keyword>
<sequence length="370" mass="40507">MDDLSEENTFSVDEVSQIIKEGVETCIGTSQFQQNKVNQWTSSIIEHCLNQLTKLGKPFKYVANCVIMQKNGAGLHTASSCYWDNQTDGSCTIKWENKTMHVIVTNKQQKKSMKTDSGPAADEKQPPAAALSDRLSLGGGGGGGGGGLRFIYPVLHTSLLALICTLQESINPNRLGLSVGSGIPEGSYYSLAAVLFDWLAHMSLAGQSWSLAANLTLGRCFVLESAVYACVLATVIDVDHFLAAGSLNPWRVINCSNCPRGVLHNSLLLLVIVGLFLAYERGHQRYRGKPPAVPGLAWLTLVAWGSHQLRDARRRGLLLWPLQSTQPLGFHAFLLSILGLAWSVRLLLAWLRYDVRSITIRPPPEELQLV</sequence>
<evidence type="ECO:0000256" key="4">
    <source>
        <dbReference type="ARBA" id="ARBA00022701"/>
    </source>
</evidence>
<dbReference type="GO" id="GO:0005868">
    <property type="term" value="C:cytoplasmic dynein complex"/>
    <property type="evidence" value="ECO:0007669"/>
    <property type="project" value="TreeGrafter"/>
</dbReference>
<keyword evidence="5" id="KW-0243">Dynein</keyword>
<dbReference type="GO" id="GO:0005874">
    <property type="term" value="C:microtubule"/>
    <property type="evidence" value="ECO:0007669"/>
    <property type="project" value="UniProtKB-KW"/>
</dbReference>
<evidence type="ECO:0000256" key="7">
    <source>
        <dbReference type="ARBA" id="ARBA00023212"/>
    </source>
</evidence>
<keyword evidence="9" id="KW-1133">Transmembrane helix</keyword>
<feature type="transmembrane region" description="Helical" evidence="9">
    <location>
        <begin position="261"/>
        <end position="279"/>
    </location>
</feature>
<evidence type="ECO:0000256" key="8">
    <source>
        <dbReference type="SAM" id="MobiDB-lite"/>
    </source>
</evidence>
<evidence type="ECO:0000256" key="1">
    <source>
        <dbReference type="ARBA" id="ARBA00004245"/>
    </source>
</evidence>
<organism evidence="10 11">
    <name type="scientific">Macrostomum lignano</name>
    <dbReference type="NCBI Taxonomy" id="282301"/>
    <lineage>
        <taxon>Eukaryota</taxon>
        <taxon>Metazoa</taxon>
        <taxon>Spiralia</taxon>
        <taxon>Lophotrochozoa</taxon>
        <taxon>Platyhelminthes</taxon>
        <taxon>Rhabditophora</taxon>
        <taxon>Macrostomorpha</taxon>
        <taxon>Macrostomida</taxon>
        <taxon>Macrostomidae</taxon>
        <taxon>Macrostomum</taxon>
    </lineage>
</organism>
<dbReference type="GO" id="GO:0045505">
    <property type="term" value="F:dynein intermediate chain binding"/>
    <property type="evidence" value="ECO:0007669"/>
    <property type="project" value="TreeGrafter"/>
</dbReference>
<dbReference type="InterPro" id="IPR038586">
    <property type="entry name" value="Tctex-1-like_sf"/>
</dbReference>
<dbReference type="CDD" id="cd21462">
    <property type="entry name" value="DLC-like_DYNLT1"/>
    <property type="match status" value="1"/>
</dbReference>
<dbReference type="FunFam" id="3.30.1140.40:FF:000001">
    <property type="entry name" value="Dynein light chain Tctex-type 1"/>
    <property type="match status" value="1"/>
</dbReference>
<feature type="transmembrane region" description="Helical" evidence="9">
    <location>
        <begin position="291"/>
        <end position="309"/>
    </location>
</feature>
<dbReference type="Proteomes" id="UP000095280">
    <property type="component" value="Unplaced"/>
</dbReference>
<name>A0A1I8HAS6_9PLAT</name>
<feature type="region of interest" description="Disordered" evidence="8">
    <location>
        <begin position="106"/>
        <end position="128"/>
    </location>
</feature>
<evidence type="ECO:0000313" key="11">
    <source>
        <dbReference type="WBParaSite" id="maker-uti_cns_0005234-snap-gene-0.3-mRNA-1"/>
    </source>
</evidence>
<protein>
    <submittedName>
        <fullName evidence="11">Transmembrane protein 267</fullName>
    </submittedName>
</protein>
<dbReference type="Gene3D" id="3.30.1140.40">
    <property type="entry name" value="Tctex-1"/>
    <property type="match status" value="1"/>
</dbReference>
<keyword evidence="7" id="KW-0206">Cytoskeleton</keyword>
<keyword evidence="9" id="KW-0812">Transmembrane</keyword>
<dbReference type="InterPro" id="IPR005334">
    <property type="entry name" value="Tctex-1-like"/>
</dbReference>